<protein>
    <submittedName>
        <fullName evidence="1">Uncharacterized protein</fullName>
    </submittedName>
</protein>
<proteinExistence type="predicted"/>
<dbReference type="EMBL" id="JAUQSZ010000003">
    <property type="protein sequence ID" value="MDO7841827.1"/>
    <property type="molecule type" value="Genomic_DNA"/>
</dbReference>
<comment type="caution">
    <text evidence="1">The sequence shown here is derived from an EMBL/GenBank/DDBJ whole genome shotgun (WGS) entry which is preliminary data.</text>
</comment>
<name>A0ABT8ZW71_9SPHN</name>
<organism evidence="1 2">
    <name type="scientific">Sphingomonas immobilis</name>
    <dbReference type="NCBI Taxonomy" id="3063997"/>
    <lineage>
        <taxon>Bacteria</taxon>
        <taxon>Pseudomonadati</taxon>
        <taxon>Pseudomonadota</taxon>
        <taxon>Alphaproteobacteria</taxon>
        <taxon>Sphingomonadales</taxon>
        <taxon>Sphingomonadaceae</taxon>
        <taxon>Sphingomonas</taxon>
    </lineage>
</organism>
<dbReference type="Proteomes" id="UP001176468">
    <property type="component" value="Unassembled WGS sequence"/>
</dbReference>
<accession>A0ABT8ZW71</accession>
<reference evidence="1" key="1">
    <citation type="submission" date="2023-07" db="EMBL/GenBank/DDBJ databases">
        <authorList>
            <person name="Kim M.K."/>
        </authorList>
    </citation>
    <scope>NUCLEOTIDE SEQUENCE</scope>
    <source>
        <strain evidence="1">CA1-15</strain>
    </source>
</reference>
<evidence type="ECO:0000313" key="1">
    <source>
        <dbReference type="EMBL" id="MDO7841827.1"/>
    </source>
</evidence>
<gene>
    <name evidence="1" type="ORF">Q5H94_05775</name>
</gene>
<sequence length="63" mass="7283">MTALRPETERLPEPLTIRRMHNDRAPWWIVKRIGALALARDGASVERFHKIPVELDRLAVPKS</sequence>
<keyword evidence="2" id="KW-1185">Reference proteome</keyword>
<evidence type="ECO:0000313" key="2">
    <source>
        <dbReference type="Proteomes" id="UP001176468"/>
    </source>
</evidence>
<dbReference type="RefSeq" id="WP_304560287.1">
    <property type="nucleotide sequence ID" value="NZ_JAUQSZ010000003.1"/>
</dbReference>